<reference evidence="2 3" key="1">
    <citation type="submission" date="2016-10" db="EMBL/GenBank/DDBJ databases">
        <authorList>
            <person name="de Groot N.N."/>
        </authorList>
    </citation>
    <scope>NUCLEOTIDE SEQUENCE [LARGE SCALE GENOMIC DNA]</scope>
    <source>
        <strain evidence="2 3">U95</strain>
    </source>
</reference>
<keyword evidence="1" id="KW-0812">Transmembrane</keyword>
<evidence type="ECO:0000313" key="3">
    <source>
        <dbReference type="Proteomes" id="UP000198767"/>
    </source>
</evidence>
<dbReference type="AlphaFoldDB" id="A0A1G5QBA2"/>
<dbReference type="STRING" id="1156985.SAMN04488118_103322"/>
<accession>A0A1G5QBA2</accession>
<dbReference type="EMBL" id="FMWG01000003">
    <property type="protein sequence ID" value="SCZ58529.1"/>
    <property type="molecule type" value="Genomic_DNA"/>
</dbReference>
<protein>
    <recommendedName>
        <fullName evidence="4">Tellurium resistance protein</fullName>
    </recommendedName>
</protein>
<evidence type="ECO:0000313" key="2">
    <source>
        <dbReference type="EMBL" id="SCZ58529.1"/>
    </source>
</evidence>
<sequence length="146" mass="15650">MPTAPRLIAAVLLAILAYITSVQIVPLLPEGTDMGYFFPLNMALGVFVGWFYFNRRIGRGLVSGLNNGLTGTALLLGLGLLAQGSNEMFRLAMRHRFDGPFDALGAIFTISVDYLFLISVPAVLGTLAIGGCIVGVLTESASKRWK</sequence>
<dbReference type="OrthoDB" id="7869508at2"/>
<keyword evidence="3" id="KW-1185">Reference proteome</keyword>
<evidence type="ECO:0000256" key="1">
    <source>
        <dbReference type="SAM" id="Phobius"/>
    </source>
</evidence>
<keyword evidence="1" id="KW-1133">Transmembrane helix</keyword>
<feature type="transmembrane region" description="Helical" evidence="1">
    <location>
        <begin position="34"/>
        <end position="53"/>
    </location>
</feature>
<feature type="transmembrane region" description="Helical" evidence="1">
    <location>
        <begin position="104"/>
        <end position="137"/>
    </location>
</feature>
<evidence type="ECO:0008006" key="4">
    <source>
        <dbReference type="Google" id="ProtNLM"/>
    </source>
</evidence>
<dbReference type="Proteomes" id="UP000198767">
    <property type="component" value="Unassembled WGS sequence"/>
</dbReference>
<dbReference type="RefSeq" id="WP_090217449.1">
    <property type="nucleotide sequence ID" value="NZ_FMWG01000003.1"/>
</dbReference>
<keyword evidence="1" id="KW-0472">Membrane</keyword>
<gene>
    <name evidence="2" type="ORF">SAMN04488118_103322</name>
</gene>
<dbReference type="InterPro" id="IPR047784">
    <property type="entry name" value="TrgA"/>
</dbReference>
<proteinExistence type="predicted"/>
<dbReference type="NCBIfam" id="NF033773">
    <property type="entry name" value="tellur_TrgA"/>
    <property type="match status" value="1"/>
</dbReference>
<feature type="transmembrane region" description="Helical" evidence="1">
    <location>
        <begin position="65"/>
        <end position="84"/>
    </location>
</feature>
<organism evidence="2 3">
    <name type="scientific">Epibacterium ulvae</name>
    <dbReference type="NCBI Taxonomy" id="1156985"/>
    <lineage>
        <taxon>Bacteria</taxon>
        <taxon>Pseudomonadati</taxon>
        <taxon>Pseudomonadota</taxon>
        <taxon>Alphaproteobacteria</taxon>
        <taxon>Rhodobacterales</taxon>
        <taxon>Roseobacteraceae</taxon>
        <taxon>Epibacterium</taxon>
    </lineage>
</organism>
<name>A0A1G5QBA2_9RHOB</name>